<evidence type="ECO:0000313" key="3">
    <source>
        <dbReference type="Proteomes" id="UP000263642"/>
    </source>
</evidence>
<dbReference type="EMBL" id="DQAY01000166">
    <property type="protein sequence ID" value="HCO26643.1"/>
    <property type="molecule type" value="Genomic_DNA"/>
</dbReference>
<feature type="domain" description="Tll0287-like" evidence="1">
    <location>
        <begin position="55"/>
        <end position="174"/>
    </location>
</feature>
<proteinExistence type="predicted"/>
<dbReference type="InterPro" id="IPR021796">
    <property type="entry name" value="Tll0287-like_dom"/>
</dbReference>
<dbReference type="Pfam" id="PF11845">
    <property type="entry name" value="Tll0287-like"/>
    <property type="match status" value="1"/>
</dbReference>
<dbReference type="Proteomes" id="UP000263642">
    <property type="component" value="Unassembled WGS sequence"/>
</dbReference>
<sequence length="191" mass="21743">MVPTMKKPVIFLCFLPGLLWICQAQQERILNPLQAEKPEKKTEQHDPKSLPATVDEARIRAKILHETIHGSLQVMHRDFFLEDESIAIPSHSLEDVFKELDREYGIKVRWLAVNAKAMSIDNEPVTDFEKEAVKVLSTGKPVYEQVADRKFQFAGSIRLASQCLKCHLPRRTSNQDRVAGLVISMPLKKGN</sequence>
<evidence type="ECO:0000259" key="1">
    <source>
        <dbReference type="Pfam" id="PF11845"/>
    </source>
</evidence>
<accession>A0A3D3RCV0</accession>
<dbReference type="AlphaFoldDB" id="A0A3D3RCV0"/>
<evidence type="ECO:0000313" key="2">
    <source>
        <dbReference type="EMBL" id="HCO26643.1"/>
    </source>
</evidence>
<protein>
    <recommendedName>
        <fullName evidence="1">Tll0287-like domain-containing protein</fullName>
    </recommendedName>
</protein>
<gene>
    <name evidence="2" type="ORF">DIT97_27865</name>
</gene>
<organism evidence="2 3">
    <name type="scientific">Gimesia maris</name>
    <dbReference type="NCBI Taxonomy" id="122"/>
    <lineage>
        <taxon>Bacteria</taxon>
        <taxon>Pseudomonadati</taxon>
        <taxon>Planctomycetota</taxon>
        <taxon>Planctomycetia</taxon>
        <taxon>Planctomycetales</taxon>
        <taxon>Planctomycetaceae</taxon>
        <taxon>Gimesia</taxon>
    </lineage>
</organism>
<reference evidence="2 3" key="1">
    <citation type="journal article" date="2018" name="Nat. Biotechnol.">
        <title>A standardized bacterial taxonomy based on genome phylogeny substantially revises the tree of life.</title>
        <authorList>
            <person name="Parks D.H."/>
            <person name="Chuvochina M."/>
            <person name="Waite D.W."/>
            <person name="Rinke C."/>
            <person name="Skarshewski A."/>
            <person name="Chaumeil P.A."/>
            <person name="Hugenholtz P."/>
        </authorList>
    </citation>
    <scope>NUCLEOTIDE SEQUENCE [LARGE SCALE GENOMIC DNA]</scope>
    <source>
        <strain evidence="2">UBA9375</strain>
    </source>
</reference>
<name>A0A3D3RCV0_9PLAN</name>
<comment type="caution">
    <text evidence="2">The sequence shown here is derived from an EMBL/GenBank/DDBJ whole genome shotgun (WGS) entry which is preliminary data.</text>
</comment>